<evidence type="ECO:0000313" key="1">
    <source>
        <dbReference type="EMBL" id="KAB1184808.1"/>
    </source>
</evidence>
<gene>
    <name evidence="1" type="ORF">Hfx1149_17245</name>
</gene>
<protein>
    <submittedName>
        <fullName evidence="1">Uncharacterized protein</fullName>
    </submittedName>
</protein>
<dbReference type="EMBL" id="VZUS01000006">
    <property type="protein sequence ID" value="KAB1184808.1"/>
    <property type="molecule type" value="Genomic_DNA"/>
</dbReference>
<name>A0A643JXK3_9EURY</name>
<organism evidence="1">
    <name type="scientific">Haloferax sp. CBA1149</name>
    <dbReference type="NCBI Taxonomy" id="2650753"/>
    <lineage>
        <taxon>Archaea</taxon>
        <taxon>Methanobacteriati</taxon>
        <taxon>Methanobacteriota</taxon>
        <taxon>Stenosarchaea group</taxon>
        <taxon>Halobacteria</taxon>
        <taxon>Halobacteriales</taxon>
        <taxon>Haloferacaceae</taxon>
        <taxon>Haloferax</taxon>
    </lineage>
</organism>
<reference evidence="1" key="1">
    <citation type="submission" date="2019-09" db="EMBL/GenBank/DDBJ databases">
        <title>Genomic analysis of Haloferax sp. CBA1149.</title>
        <authorList>
            <person name="Roh S.W."/>
        </authorList>
    </citation>
    <scope>NUCLEOTIDE SEQUENCE</scope>
    <source>
        <strain evidence="1">CBA1149</strain>
    </source>
</reference>
<dbReference type="RefSeq" id="WP_151139972.1">
    <property type="nucleotide sequence ID" value="NZ_VZUS01000006.1"/>
</dbReference>
<dbReference type="AlphaFoldDB" id="A0A643JXK3"/>
<comment type="caution">
    <text evidence="1">The sequence shown here is derived from an EMBL/GenBank/DDBJ whole genome shotgun (WGS) entry which is preliminary data.</text>
</comment>
<accession>A0A643JXK3</accession>
<sequence>MFAVEVKGAEDIDTGLGQATIYRDGAHYSYLAAPATELNHLSKDNGVIGFLGVNPAGEVSQYDPDAQIKESLYDVETRLKSYFEGNVTNGNISGLQLSQPLNYLAPVLVMDELKTADKADIVDELADERKYDFHEGGASVSGAIELGLLNRNDHSLTDRGKIAVTFLGGKDIVTLQNLDSLKDRIPQGGALCESHPTVALFIRDLFRRHPDFELLYEAIGSFNQAHVVLPDVLERLVTRYPNAFLNLLCRPGKQSQAIRYLESEDRAQIYQDEDVWKSLIRQNVVHNFTHQLKHLGVLMPRTTAHPGSLEEYDPMEHPWWLEYDHGFW</sequence>
<proteinExistence type="predicted"/>